<keyword evidence="1 3" id="KW-0456">Lyase</keyword>
<dbReference type="Pfam" id="PF08666">
    <property type="entry name" value="SAF"/>
    <property type="match status" value="1"/>
</dbReference>
<dbReference type="EMBL" id="JAUSTP010000008">
    <property type="protein sequence ID" value="MDQ0189519.1"/>
    <property type="molecule type" value="Genomic_DNA"/>
</dbReference>
<dbReference type="PANTHER" id="PTHR30536">
    <property type="entry name" value="ALTRONATE/GALACTARATE DEHYDRATASE"/>
    <property type="match status" value="1"/>
</dbReference>
<accession>A0ABT9XGU2</accession>
<dbReference type="SMART" id="SM00858">
    <property type="entry name" value="SAF"/>
    <property type="match status" value="1"/>
</dbReference>
<evidence type="ECO:0000259" key="2">
    <source>
        <dbReference type="SMART" id="SM00858"/>
    </source>
</evidence>
<dbReference type="InterPro" id="IPR052172">
    <property type="entry name" value="UxaA_altronate/galactarate_dh"/>
</dbReference>
<dbReference type="EC" id="4.2.1.7" evidence="3"/>
<keyword evidence="4" id="KW-1185">Reference proteome</keyword>
<organism evidence="3 4">
    <name type="scientific">Alicyclobacillus cycloheptanicus</name>
    <dbReference type="NCBI Taxonomy" id="1457"/>
    <lineage>
        <taxon>Bacteria</taxon>
        <taxon>Bacillati</taxon>
        <taxon>Bacillota</taxon>
        <taxon>Bacilli</taxon>
        <taxon>Bacillales</taxon>
        <taxon>Alicyclobacillaceae</taxon>
        <taxon>Alicyclobacillus</taxon>
    </lineage>
</organism>
<evidence type="ECO:0000313" key="4">
    <source>
        <dbReference type="Proteomes" id="UP001232973"/>
    </source>
</evidence>
<dbReference type="PANTHER" id="PTHR30536:SF5">
    <property type="entry name" value="ALTRONATE DEHYDRATASE"/>
    <property type="match status" value="1"/>
</dbReference>
<evidence type="ECO:0000313" key="3">
    <source>
        <dbReference type="EMBL" id="MDQ0189519.1"/>
    </source>
</evidence>
<dbReference type="CDD" id="cd11613">
    <property type="entry name" value="SAF_AH_GD"/>
    <property type="match status" value="1"/>
</dbReference>
<protein>
    <submittedName>
        <fullName evidence="3">Altronate dehydratase small subunit</fullName>
        <ecNumber evidence="3">4.2.1.7</ecNumber>
    </submittedName>
</protein>
<gene>
    <name evidence="3" type="ORF">J2S03_001351</name>
</gene>
<sequence length="103" mass="11103">MNELQRKWLVMHPKDDVAVALVPLAAGTTLTDLDRGFGVTLRADIPFGHKFAIRTIPKGGLVHKYGQVIGISTAAIEAGDHVHVHNVDSRRARGDLTKGASQV</sequence>
<dbReference type="Gene3D" id="2.30.130.110">
    <property type="match status" value="1"/>
</dbReference>
<reference evidence="3 4" key="1">
    <citation type="submission" date="2023-07" db="EMBL/GenBank/DDBJ databases">
        <title>Genomic Encyclopedia of Type Strains, Phase IV (KMG-IV): sequencing the most valuable type-strain genomes for metagenomic binning, comparative biology and taxonomic classification.</title>
        <authorList>
            <person name="Goeker M."/>
        </authorList>
    </citation>
    <scope>NUCLEOTIDE SEQUENCE [LARGE SCALE GENOMIC DNA]</scope>
    <source>
        <strain evidence="3 4">DSM 4006</strain>
    </source>
</reference>
<comment type="caution">
    <text evidence="3">The sequence shown here is derived from an EMBL/GenBank/DDBJ whole genome shotgun (WGS) entry which is preliminary data.</text>
</comment>
<dbReference type="Proteomes" id="UP001232973">
    <property type="component" value="Unassembled WGS sequence"/>
</dbReference>
<evidence type="ECO:0000256" key="1">
    <source>
        <dbReference type="ARBA" id="ARBA00023239"/>
    </source>
</evidence>
<name>A0ABT9XGU2_9BACL</name>
<dbReference type="GO" id="GO:0008789">
    <property type="term" value="F:altronate dehydratase activity"/>
    <property type="evidence" value="ECO:0007669"/>
    <property type="project" value="UniProtKB-EC"/>
</dbReference>
<dbReference type="InterPro" id="IPR013974">
    <property type="entry name" value="SAF"/>
</dbReference>
<dbReference type="InterPro" id="IPR044144">
    <property type="entry name" value="SAF_UxaA/GarD"/>
</dbReference>
<dbReference type="RefSeq" id="WP_274456323.1">
    <property type="nucleotide sequence ID" value="NZ_CP067097.1"/>
</dbReference>
<feature type="domain" description="SAF" evidence="2">
    <location>
        <begin position="15"/>
        <end position="88"/>
    </location>
</feature>
<proteinExistence type="predicted"/>